<dbReference type="PANTHER" id="PTHR35585">
    <property type="entry name" value="HHE DOMAIN PROTEIN (AFU_ORTHOLOGUE AFUA_4G00730)"/>
    <property type="match status" value="1"/>
</dbReference>
<dbReference type="RefSeq" id="WP_184050282.1">
    <property type="nucleotide sequence ID" value="NZ_JACHKA010000001.1"/>
</dbReference>
<evidence type="ECO:0000259" key="1">
    <source>
        <dbReference type="Pfam" id="PF01814"/>
    </source>
</evidence>
<comment type="caution">
    <text evidence="2">The sequence shown here is derived from an EMBL/GenBank/DDBJ whole genome shotgun (WGS) entry which is preliminary data.</text>
</comment>
<proteinExistence type="predicted"/>
<dbReference type="Gene3D" id="1.20.120.520">
    <property type="entry name" value="nmb1532 protein domain like"/>
    <property type="match status" value="1"/>
</dbReference>
<dbReference type="PANTHER" id="PTHR35585:SF1">
    <property type="entry name" value="HHE DOMAIN PROTEIN (AFU_ORTHOLOGUE AFUA_4G00730)"/>
    <property type="match status" value="1"/>
</dbReference>
<accession>A0ABR6ND86</accession>
<dbReference type="Proteomes" id="UP001138540">
    <property type="component" value="Unassembled WGS sequence"/>
</dbReference>
<gene>
    <name evidence="2" type="ORF">HNP60_001015</name>
</gene>
<evidence type="ECO:0000313" key="2">
    <source>
        <dbReference type="EMBL" id="MBB5985041.1"/>
    </source>
</evidence>
<keyword evidence="3" id="KW-1185">Reference proteome</keyword>
<dbReference type="Pfam" id="PF01814">
    <property type="entry name" value="Hemerythrin"/>
    <property type="match status" value="1"/>
</dbReference>
<dbReference type="InterPro" id="IPR012312">
    <property type="entry name" value="Hemerythrin-like"/>
</dbReference>
<feature type="domain" description="Hemerythrin-like" evidence="1">
    <location>
        <begin position="54"/>
        <end position="168"/>
    </location>
</feature>
<dbReference type="EMBL" id="JACHKA010000001">
    <property type="protein sequence ID" value="MBB5985041.1"/>
    <property type="molecule type" value="Genomic_DNA"/>
</dbReference>
<reference evidence="2 3" key="1">
    <citation type="submission" date="2020-08" db="EMBL/GenBank/DDBJ databases">
        <title>Exploring microbial biodiversity for novel pathways involved in the catabolism of aromatic compounds derived from lignin.</title>
        <authorList>
            <person name="Elkins J."/>
        </authorList>
    </citation>
    <scope>NUCLEOTIDE SEQUENCE [LARGE SCALE GENOMIC DNA]</scope>
    <source>
        <strain evidence="2 3">B1D3A</strain>
    </source>
</reference>
<name>A0ABR6ND86_9SPHN</name>
<sequence>MKISDAFARPKAAPSPAVLVGFAAIGMAAGLAANFGRKLLVQGPSLLRRDWQKALQTEHRTVFRLLDALEATEETQKAKRSMLLTQIKHLLGKHAFEEENVIYPAMRDHGLAEEAEQLITDHGDVKHALFELEMMAPNAPRFLSKVGELRSALETHIAEEEETLFPALAAALSDADGARLTASMNKEGLKLA</sequence>
<protein>
    <submittedName>
        <fullName evidence="2">Iron-sulfur cluster repair protein YtfE (RIC family)</fullName>
    </submittedName>
</protein>
<evidence type="ECO:0000313" key="3">
    <source>
        <dbReference type="Proteomes" id="UP001138540"/>
    </source>
</evidence>
<organism evidence="2 3">
    <name type="scientific">Sphingobium lignivorans</name>
    <dbReference type="NCBI Taxonomy" id="2735886"/>
    <lineage>
        <taxon>Bacteria</taxon>
        <taxon>Pseudomonadati</taxon>
        <taxon>Pseudomonadota</taxon>
        <taxon>Alphaproteobacteria</taxon>
        <taxon>Sphingomonadales</taxon>
        <taxon>Sphingomonadaceae</taxon>
        <taxon>Sphingobium</taxon>
    </lineage>
</organism>